<evidence type="ECO:0000259" key="9">
    <source>
        <dbReference type="Pfam" id="PF00278"/>
    </source>
</evidence>
<accession>A0A7W8N4A1</accession>
<comment type="catalytic activity">
    <reaction evidence="5 8">
        <text>meso-2,6-diaminopimelate + H(+) = L-lysine + CO2</text>
        <dbReference type="Rhea" id="RHEA:15101"/>
        <dbReference type="ChEBI" id="CHEBI:15378"/>
        <dbReference type="ChEBI" id="CHEBI:16526"/>
        <dbReference type="ChEBI" id="CHEBI:32551"/>
        <dbReference type="ChEBI" id="CHEBI:57791"/>
        <dbReference type="EC" id="4.1.1.20"/>
    </reaction>
</comment>
<keyword evidence="4 5" id="KW-0456">Lyase</keyword>
<evidence type="ECO:0000256" key="8">
    <source>
        <dbReference type="RuleBase" id="RU003738"/>
    </source>
</evidence>
<keyword evidence="3 5" id="KW-0663">Pyridoxal phosphate</keyword>
<dbReference type="PANTHER" id="PTHR43727">
    <property type="entry name" value="DIAMINOPIMELATE DECARBOXYLASE"/>
    <property type="match status" value="1"/>
</dbReference>
<comment type="pathway">
    <text evidence="5 8">Amino-acid biosynthesis; L-lysine biosynthesis via DAP pathway; L-lysine from DL-2,6-diaminopimelate: step 1/1.</text>
</comment>
<evidence type="ECO:0000256" key="1">
    <source>
        <dbReference type="ARBA" id="ARBA00001933"/>
    </source>
</evidence>
<dbReference type="CDD" id="cd06828">
    <property type="entry name" value="PLPDE_III_DapDC"/>
    <property type="match status" value="1"/>
</dbReference>
<feature type="domain" description="Orn/DAP/Arg decarboxylase 2 C-terminal" evidence="9">
    <location>
        <begin position="45"/>
        <end position="394"/>
    </location>
</feature>
<dbReference type="PRINTS" id="PR01181">
    <property type="entry name" value="DAPDCRBXLASE"/>
</dbReference>
<dbReference type="GO" id="GO:0008836">
    <property type="term" value="F:diaminopimelate decarboxylase activity"/>
    <property type="evidence" value="ECO:0007669"/>
    <property type="project" value="UniProtKB-UniRule"/>
</dbReference>
<dbReference type="InterPro" id="IPR022657">
    <property type="entry name" value="De-COase2_CS"/>
</dbReference>
<evidence type="ECO:0000256" key="4">
    <source>
        <dbReference type="ARBA" id="ARBA00023239"/>
    </source>
</evidence>
<dbReference type="EC" id="4.1.1.20" evidence="5 6"/>
<evidence type="ECO:0000313" key="12">
    <source>
        <dbReference type="Proteomes" id="UP000569092"/>
    </source>
</evidence>
<evidence type="ECO:0000256" key="7">
    <source>
        <dbReference type="PIRSR" id="PIRSR600183-50"/>
    </source>
</evidence>
<dbReference type="InterPro" id="IPR000183">
    <property type="entry name" value="Orn/DAP/Arg_de-COase"/>
</dbReference>
<dbReference type="Gene3D" id="3.20.20.10">
    <property type="entry name" value="Alanine racemase"/>
    <property type="match status" value="1"/>
</dbReference>
<evidence type="ECO:0000256" key="3">
    <source>
        <dbReference type="ARBA" id="ARBA00022898"/>
    </source>
</evidence>
<comment type="similarity">
    <text evidence="5">Belongs to the Orn/Lys/Arg decarboxylase class-II family. LysA subfamily.</text>
</comment>
<keyword evidence="5 8" id="KW-0457">Lysine biosynthesis</keyword>
<dbReference type="Proteomes" id="UP000569092">
    <property type="component" value="Unassembled WGS sequence"/>
</dbReference>
<dbReference type="InterPro" id="IPR029066">
    <property type="entry name" value="PLP-binding_barrel"/>
</dbReference>
<dbReference type="Pfam" id="PF00278">
    <property type="entry name" value="Orn_DAP_Arg_deC"/>
    <property type="match status" value="1"/>
</dbReference>
<feature type="binding site" evidence="5">
    <location>
        <position position="368"/>
    </location>
    <ligand>
        <name>substrate</name>
    </ligand>
</feature>
<reference evidence="11 12" key="1">
    <citation type="submission" date="2020-08" db="EMBL/GenBank/DDBJ databases">
        <title>Genomic Encyclopedia of Type Strains, Phase IV (KMG-V): Genome sequencing to study the core and pangenomes of soil and plant-associated prokaryotes.</title>
        <authorList>
            <person name="Whitman W."/>
        </authorList>
    </citation>
    <scope>NUCLEOTIDE SEQUENCE [LARGE SCALE GENOMIC DNA]</scope>
    <source>
        <strain evidence="11 12">M8US30</strain>
    </source>
</reference>
<dbReference type="Pfam" id="PF02784">
    <property type="entry name" value="Orn_Arg_deC_N"/>
    <property type="match status" value="1"/>
</dbReference>
<dbReference type="InterPro" id="IPR022644">
    <property type="entry name" value="De-COase2_N"/>
</dbReference>
<feature type="domain" description="Orn/DAP/Arg decarboxylase 2 N-terminal" evidence="10">
    <location>
        <begin position="50"/>
        <end position="304"/>
    </location>
</feature>
<feature type="binding site" evidence="5">
    <location>
        <position position="336"/>
    </location>
    <ligand>
        <name>substrate</name>
    </ligand>
</feature>
<dbReference type="PROSITE" id="PS00879">
    <property type="entry name" value="ODR_DC_2_2"/>
    <property type="match status" value="1"/>
</dbReference>
<dbReference type="PRINTS" id="PR01179">
    <property type="entry name" value="ODADCRBXLASE"/>
</dbReference>
<dbReference type="GO" id="GO:0030170">
    <property type="term" value="F:pyridoxal phosphate binding"/>
    <property type="evidence" value="ECO:0007669"/>
    <property type="project" value="UniProtKB-UniRule"/>
</dbReference>
<feature type="binding site" evidence="5">
    <location>
        <position position="396"/>
    </location>
    <ligand>
        <name>substrate</name>
    </ligand>
</feature>
<dbReference type="HAMAP" id="MF_02120">
    <property type="entry name" value="LysA"/>
    <property type="match status" value="1"/>
</dbReference>
<dbReference type="InterPro" id="IPR002986">
    <property type="entry name" value="DAP_deCOOHase_LysA"/>
</dbReference>
<keyword evidence="2 5" id="KW-0210">Decarboxylase</keyword>
<protein>
    <recommendedName>
        <fullName evidence="5 6">Diaminopimelate decarboxylase</fullName>
        <shortName evidence="5">DAP decarboxylase</shortName>
        <shortName evidence="5">DAPDC</shortName>
        <ecNumber evidence="5 6">4.1.1.20</ecNumber>
    </recommendedName>
</protein>
<proteinExistence type="inferred from homology"/>
<keyword evidence="5" id="KW-0028">Amino-acid biosynthesis</keyword>
<feature type="binding site" evidence="5">
    <location>
        <position position="396"/>
    </location>
    <ligand>
        <name>pyridoxal 5'-phosphate</name>
        <dbReference type="ChEBI" id="CHEBI:597326"/>
    </ligand>
</feature>
<organism evidence="11 12">
    <name type="scientific">Tunturiibacter lichenicola</name>
    <dbReference type="NCBI Taxonomy" id="2051959"/>
    <lineage>
        <taxon>Bacteria</taxon>
        <taxon>Pseudomonadati</taxon>
        <taxon>Acidobacteriota</taxon>
        <taxon>Terriglobia</taxon>
        <taxon>Terriglobales</taxon>
        <taxon>Acidobacteriaceae</taxon>
        <taxon>Tunturiibacter</taxon>
    </lineage>
</organism>
<dbReference type="UniPathway" id="UPA00034">
    <property type="reaction ID" value="UER00027"/>
</dbReference>
<dbReference type="EMBL" id="JACHDZ010000005">
    <property type="protein sequence ID" value="MBB5345347.1"/>
    <property type="molecule type" value="Genomic_DNA"/>
</dbReference>
<dbReference type="InterPro" id="IPR022643">
    <property type="entry name" value="De-COase2_C"/>
</dbReference>
<comment type="caution">
    <text evidence="11">The sequence shown here is derived from an EMBL/GenBank/DDBJ whole genome shotgun (WGS) entry which is preliminary data.</text>
</comment>
<feature type="modified residue" description="N6-(pyridoxal phosphate)lysine" evidence="5 7">
    <location>
        <position position="75"/>
    </location>
</feature>
<evidence type="ECO:0000256" key="2">
    <source>
        <dbReference type="ARBA" id="ARBA00022793"/>
    </source>
</evidence>
<evidence type="ECO:0000313" key="11">
    <source>
        <dbReference type="EMBL" id="MBB5345347.1"/>
    </source>
</evidence>
<gene>
    <name evidence="5" type="primary">lysA</name>
    <name evidence="11" type="ORF">HDF10_003338</name>
</gene>
<feature type="binding site" evidence="5">
    <location>
        <position position="340"/>
    </location>
    <ligand>
        <name>substrate</name>
    </ligand>
</feature>
<name>A0A7W8N4A1_9BACT</name>
<dbReference type="InterPro" id="IPR022653">
    <property type="entry name" value="De-COase2_pyr-phos_BS"/>
</dbReference>
<dbReference type="InterPro" id="IPR009006">
    <property type="entry name" value="Ala_racemase/Decarboxylase_C"/>
</dbReference>
<evidence type="ECO:0000256" key="5">
    <source>
        <dbReference type="HAMAP-Rule" id="MF_02120"/>
    </source>
</evidence>
<sequence>MSKKIAPTPPPIEANPRPFAYRNRLLHCDGADLAALAAEHGTPLYVYSARQISHRLQLFKDAFAPRPHTICYAVKANSSLAILRLLAKQGAGFDIVSGGELERVRKAHKPALKKVVFSGVGKQTWEIDAALEADILLFNVESEAELHLLAARAEALGKVARFALRVNPDVFAETHPYISTGLNEHKFGIDIKAARAIYRKAAKSRWLDPAGVSVHIGSQIRKVDPFAAALTRVTSLIADLRRDGHNIRYVDAGGGLGIDYGPRASTSAAFDPAKQVAKYAAALTKGLGTEPAHLLLEPGRFIIAQAGALLTRVLYVKKNGTKTFVITDAGMNDLIRPALYHAHHEIIPIKQPAGKSTLTADIVGPVCESGDFFARDRILPPVKPNDLILLLDAGAYGMSQTSNYNSRPRPAELLIEGDITRIIRRRETMRDLLAPEIL</sequence>
<feature type="binding site" evidence="5">
    <location>
        <begin position="297"/>
        <end position="300"/>
    </location>
    <ligand>
        <name>pyridoxal 5'-phosphate</name>
        <dbReference type="ChEBI" id="CHEBI:597326"/>
    </ligand>
</feature>
<dbReference type="AlphaFoldDB" id="A0A7W8N4A1"/>
<comment type="cofactor">
    <cofactor evidence="1 5 7 8">
        <name>pyridoxal 5'-phosphate</name>
        <dbReference type="ChEBI" id="CHEBI:597326"/>
    </cofactor>
</comment>
<dbReference type="SUPFAM" id="SSF50621">
    <property type="entry name" value="Alanine racemase C-terminal domain-like"/>
    <property type="match status" value="1"/>
</dbReference>
<dbReference type="PANTHER" id="PTHR43727:SF2">
    <property type="entry name" value="GROUP IV DECARBOXYLASE"/>
    <property type="match status" value="1"/>
</dbReference>
<feature type="binding site" evidence="5">
    <location>
        <position position="300"/>
    </location>
    <ligand>
        <name>substrate</name>
    </ligand>
</feature>
<dbReference type="GO" id="GO:0009089">
    <property type="term" value="P:lysine biosynthetic process via diaminopimelate"/>
    <property type="evidence" value="ECO:0007669"/>
    <property type="project" value="UniProtKB-UniRule"/>
</dbReference>
<dbReference type="NCBIfam" id="TIGR01048">
    <property type="entry name" value="lysA"/>
    <property type="match status" value="1"/>
</dbReference>
<comment type="function">
    <text evidence="5">Specifically catalyzes the decarboxylation of meso-diaminopimelate (meso-DAP) to L-lysine.</text>
</comment>
<feature type="binding site" evidence="5">
    <location>
        <position position="255"/>
    </location>
    <ligand>
        <name>pyridoxal 5'-phosphate</name>
        <dbReference type="ChEBI" id="CHEBI:597326"/>
    </ligand>
</feature>
<evidence type="ECO:0000259" key="10">
    <source>
        <dbReference type="Pfam" id="PF02784"/>
    </source>
</evidence>
<dbReference type="FunFam" id="3.20.20.10:FF:000003">
    <property type="entry name" value="Diaminopimelate decarboxylase"/>
    <property type="match status" value="1"/>
</dbReference>
<dbReference type="SUPFAM" id="SSF51419">
    <property type="entry name" value="PLP-binding barrel"/>
    <property type="match status" value="1"/>
</dbReference>
<dbReference type="Gene3D" id="2.40.37.10">
    <property type="entry name" value="Lyase, Ornithine Decarboxylase, Chain A, domain 1"/>
    <property type="match status" value="1"/>
</dbReference>
<comment type="subunit">
    <text evidence="5">Homodimer.</text>
</comment>
<evidence type="ECO:0000256" key="6">
    <source>
        <dbReference type="NCBIfam" id="TIGR01048"/>
    </source>
</evidence>
<feature type="active site" description="Proton donor" evidence="7">
    <location>
        <position position="367"/>
    </location>
</feature>
<dbReference type="PROSITE" id="PS00878">
    <property type="entry name" value="ODR_DC_2_1"/>
    <property type="match status" value="1"/>
</dbReference>